<dbReference type="RefSeq" id="WP_012506192.1">
    <property type="nucleotide sequence ID" value="NC_011059.1"/>
</dbReference>
<proteinExistence type="inferred from homology"/>
<dbReference type="Pfam" id="PF01924">
    <property type="entry name" value="HypD"/>
    <property type="match status" value="1"/>
</dbReference>
<dbReference type="PIRSF" id="PIRSF005622">
    <property type="entry name" value="Hydrgn_mat_hypD"/>
    <property type="match status" value="1"/>
</dbReference>
<dbReference type="KEGG" id="paa:Paes_1641"/>
<protein>
    <submittedName>
        <fullName evidence="4">Hydrogenase expression/formation protein HypD</fullName>
    </submittedName>
</protein>
<keyword evidence="5" id="KW-1185">Reference proteome</keyword>
<dbReference type="STRING" id="290512.Paes_1641"/>
<evidence type="ECO:0000313" key="5">
    <source>
        <dbReference type="Proteomes" id="UP000002725"/>
    </source>
</evidence>
<accession>B4S9I9</accession>
<dbReference type="InterPro" id="IPR002780">
    <property type="entry name" value="Hyd_form_HypD"/>
</dbReference>
<dbReference type="GO" id="GO:0005506">
    <property type="term" value="F:iron ion binding"/>
    <property type="evidence" value="ECO:0007669"/>
    <property type="project" value="TreeGrafter"/>
</dbReference>
<dbReference type="GO" id="GO:0070025">
    <property type="term" value="F:carbon monoxide binding"/>
    <property type="evidence" value="ECO:0007669"/>
    <property type="project" value="TreeGrafter"/>
</dbReference>
<evidence type="ECO:0000256" key="2">
    <source>
        <dbReference type="ARBA" id="ARBA00022723"/>
    </source>
</evidence>
<dbReference type="EMBL" id="CP001108">
    <property type="protein sequence ID" value="ACF46659.1"/>
    <property type="molecule type" value="Genomic_DNA"/>
</dbReference>
<dbReference type="HOGENOM" id="CLU_048562_1_0_10"/>
<dbReference type="GO" id="GO:0051604">
    <property type="term" value="P:protein maturation"/>
    <property type="evidence" value="ECO:0007669"/>
    <property type="project" value="TreeGrafter"/>
</dbReference>
<evidence type="ECO:0000313" key="4">
    <source>
        <dbReference type="EMBL" id="ACF46659.1"/>
    </source>
</evidence>
<dbReference type="AlphaFoldDB" id="B4S9I9"/>
<sequence>MKYIDEYRNPDLVRLLLEQIDNAVSRPWTIMEICGGQTHAIVRHGLDQLLPSSIRLVHGPGCPVCVTPLEMIDRAHAIAAMPGVIFTTFGDMLRVPGSHQDFFSVRSRGADVRFVFSPLEALQIARDNPRHEVVFLAVGFETTAPGNAMAIKQAATEGLGNFSALSSQVLVPPAMRAILSSPDNLVQGFLAAGHVCTITGLCDYFPVAETYGVPIVPAGFEPVDLLNAVLKVVEMLEAGETGVVNAYERVVSRDGNAGALRVMDDVFEIADRTWRGIGVIARSGLRIREKYAAFDAERKFDVGHIEPKESSLCMSGDVLRGILQPEACPAFGKQCTPLSPLGAPMVSGEGACAAYYRYQRAWGA</sequence>
<evidence type="ECO:0000256" key="3">
    <source>
        <dbReference type="ARBA" id="ARBA00023004"/>
    </source>
</evidence>
<keyword evidence="2" id="KW-0479">Metal-binding</keyword>
<dbReference type="InterPro" id="IPR042244">
    <property type="entry name" value="HypD_2_sf"/>
</dbReference>
<reference evidence="4" key="1">
    <citation type="submission" date="2008-06" db="EMBL/GenBank/DDBJ databases">
        <title>Complete sequence of chromosome of Prosthecochloris aestuarii DSM 271.</title>
        <authorList>
            <consortium name="US DOE Joint Genome Institute"/>
            <person name="Lucas S."/>
            <person name="Copeland A."/>
            <person name="Lapidus A."/>
            <person name="Glavina del Rio T."/>
            <person name="Dalin E."/>
            <person name="Tice H."/>
            <person name="Bruce D."/>
            <person name="Goodwin L."/>
            <person name="Pitluck S."/>
            <person name="Schmutz J."/>
            <person name="Larimer F."/>
            <person name="Land M."/>
            <person name="Hauser L."/>
            <person name="Kyrpides N."/>
            <person name="Anderson I."/>
            <person name="Liu Z."/>
            <person name="Li T."/>
            <person name="Zhao F."/>
            <person name="Overmann J."/>
            <person name="Bryant D.A."/>
            <person name="Richardson P."/>
        </authorList>
    </citation>
    <scope>NUCLEOTIDE SEQUENCE [LARGE SCALE GENOMIC DNA]</scope>
    <source>
        <strain evidence="4">DSM 271</strain>
    </source>
</reference>
<dbReference type="NCBIfam" id="TIGR00075">
    <property type="entry name" value="hypD"/>
    <property type="match status" value="1"/>
</dbReference>
<gene>
    <name evidence="4" type="ordered locus">Paes_1641</name>
</gene>
<keyword evidence="3" id="KW-0408">Iron</keyword>
<comment type="similarity">
    <text evidence="1">Belongs to the HypD family.</text>
</comment>
<dbReference type="InterPro" id="IPR042243">
    <property type="entry name" value="HypD_1"/>
</dbReference>
<dbReference type="Gene3D" id="6.10.20.100">
    <property type="match status" value="1"/>
</dbReference>
<dbReference type="GO" id="GO:0051539">
    <property type="term" value="F:4 iron, 4 sulfur cluster binding"/>
    <property type="evidence" value="ECO:0007669"/>
    <property type="project" value="TreeGrafter"/>
</dbReference>
<evidence type="ECO:0000256" key="1">
    <source>
        <dbReference type="ARBA" id="ARBA00007888"/>
    </source>
</evidence>
<dbReference type="PANTHER" id="PTHR30149">
    <property type="entry name" value="HYDROGENASE PROTEIN ASSEMBLY PROTEIN HYPD"/>
    <property type="match status" value="1"/>
</dbReference>
<dbReference type="Proteomes" id="UP000002725">
    <property type="component" value="Chromosome"/>
</dbReference>
<dbReference type="Gene3D" id="3.40.50.11740">
    <property type="entry name" value="HypD, alpha/beta domain 2"/>
    <property type="match status" value="2"/>
</dbReference>
<dbReference type="PANTHER" id="PTHR30149:SF0">
    <property type="entry name" value="HYDROGENASE MATURATION FACTOR HYPD"/>
    <property type="match status" value="1"/>
</dbReference>
<dbReference type="eggNOG" id="COG0409">
    <property type="taxonomic scope" value="Bacteria"/>
</dbReference>
<name>B4S9I9_PROA2</name>
<organism evidence="4 5">
    <name type="scientific">Prosthecochloris aestuarii (strain DSM 271 / SK 413)</name>
    <dbReference type="NCBI Taxonomy" id="290512"/>
    <lineage>
        <taxon>Bacteria</taxon>
        <taxon>Pseudomonadati</taxon>
        <taxon>Chlorobiota</taxon>
        <taxon>Chlorobiia</taxon>
        <taxon>Chlorobiales</taxon>
        <taxon>Chlorobiaceae</taxon>
        <taxon>Prosthecochloris</taxon>
    </lineage>
</organism>